<dbReference type="CDD" id="cd06261">
    <property type="entry name" value="TM_PBP2"/>
    <property type="match status" value="1"/>
</dbReference>
<evidence type="ECO:0000256" key="7">
    <source>
        <dbReference type="RuleBase" id="RU363032"/>
    </source>
</evidence>
<evidence type="ECO:0000259" key="8">
    <source>
        <dbReference type="PROSITE" id="PS50928"/>
    </source>
</evidence>
<dbReference type="PANTHER" id="PTHR43163">
    <property type="entry name" value="DIPEPTIDE TRANSPORT SYSTEM PERMEASE PROTEIN DPPB-RELATED"/>
    <property type="match status" value="1"/>
</dbReference>
<accession>A0A4R8LRP4</accession>
<keyword evidence="5 7" id="KW-1133">Transmembrane helix</keyword>
<dbReference type="PROSITE" id="PS50928">
    <property type="entry name" value="ABC_TM1"/>
    <property type="match status" value="1"/>
</dbReference>
<dbReference type="Pfam" id="PF00528">
    <property type="entry name" value="BPD_transp_1"/>
    <property type="match status" value="1"/>
</dbReference>
<dbReference type="EMBL" id="SORE01000010">
    <property type="protein sequence ID" value="TDY49762.1"/>
    <property type="molecule type" value="Genomic_DNA"/>
</dbReference>
<evidence type="ECO:0000256" key="1">
    <source>
        <dbReference type="ARBA" id="ARBA00004651"/>
    </source>
</evidence>
<dbReference type="SUPFAM" id="SSF161098">
    <property type="entry name" value="MetI-like"/>
    <property type="match status" value="1"/>
</dbReference>
<evidence type="ECO:0000256" key="4">
    <source>
        <dbReference type="ARBA" id="ARBA00022692"/>
    </source>
</evidence>
<feature type="domain" description="ABC transmembrane type-1" evidence="8">
    <location>
        <begin position="95"/>
        <end position="296"/>
    </location>
</feature>
<comment type="subcellular location">
    <subcellularLocation>
        <location evidence="1 7">Cell membrane</location>
        <topology evidence="1 7">Multi-pass membrane protein</topology>
    </subcellularLocation>
</comment>
<feature type="transmembrane region" description="Helical" evidence="7">
    <location>
        <begin position="227"/>
        <end position="253"/>
    </location>
</feature>
<dbReference type="GO" id="GO:0005886">
    <property type="term" value="C:plasma membrane"/>
    <property type="evidence" value="ECO:0007669"/>
    <property type="project" value="UniProtKB-SubCell"/>
</dbReference>
<keyword evidence="6 7" id="KW-0472">Membrane</keyword>
<dbReference type="AlphaFoldDB" id="A0A4R8LRP4"/>
<organism evidence="9 10">
    <name type="scientific">Paraburkholderia rhizosphaerae</name>
    <dbReference type="NCBI Taxonomy" id="480658"/>
    <lineage>
        <taxon>Bacteria</taxon>
        <taxon>Pseudomonadati</taxon>
        <taxon>Pseudomonadota</taxon>
        <taxon>Betaproteobacteria</taxon>
        <taxon>Burkholderiales</taxon>
        <taxon>Burkholderiaceae</taxon>
        <taxon>Paraburkholderia</taxon>
    </lineage>
</organism>
<evidence type="ECO:0000256" key="6">
    <source>
        <dbReference type="ARBA" id="ARBA00023136"/>
    </source>
</evidence>
<dbReference type="InterPro" id="IPR035906">
    <property type="entry name" value="MetI-like_sf"/>
</dbReference>
<dbReference type="Gene3D" id="1.10.3720.10">
    <property type="entry name" value="MetI-like"/>
    <property type="match status" value="1"/>
</dbReference>
<feature type="transmembrane region" description="Helical" evidence="7">
    <location>
        <begin position="169"/>
        <end position="188"/>
    </location>
</feature>
<dbReference type="Proteomes" id="UP000295509">
    <property type="component" value="Unassembled WGS sequence"/>
</dbReference>
<keyword evidence="4 7" id="KW-0812">Transmembrane</keyword>
<keyword evidence="10" id="KW-1185">Reference proteome</keyword>
<keyword evidence="3" id="KW-1003">Cell membrane</keyword>
<evidence type="ECO:0000313" key="9">
    <source>
        <dbReference type="EMBL" id="TDY49762.1"/>
    </source>
</evidence>
<dbReference type="InterPro" id="IPR045621">
    <property type="entry name" value="BPD_transp_1_N"/>
</dbReference>
<reference evidence="9 10" key="1">
    <citation type="submission" date="2019-03" db="EMBL/GenBank/DDBJ databases">
        <title>Genomic Encyclopedia of Type Strains, Phase III (KMG-III): the genomes of soil and plant-associated and newly described type strains.</title>
        <authorList>
            <person name="Whitman W."/>
        </authorList>
    </citation>
    <scope>NUCLEOTIDE SEQUENCE [LARGE SCALE GENOMIC DNA]</scope>
    <source>
        <strain evidence="9 10">LMG 29544</strain>
    </source>
</reference>
<comment type="caution">
    <text evidence="9">The sequence shown here is derived from an EMBL/GenBank/DDBJ whole genome shotgun (WGS) entry which is preliminary data.</text>
</comment>
<gene>
    <name evidence="9" type="ORF">BX592_11013</name>
</gene>
<sequence>MARFLIRRLAHALAILLGITFITYALLYLLPADPVQQIAGRNATPGMLASIRHQLGLDEPFWLQYVHYVVRLLHGDLGHSYVQRTDVSALVLSRLWPSLQLMFWGIACEIALGVTIGMISALRRGTSVDRATMMFAFVGVSAPQFIAALLVLYLFAIRLEWFPIGGYGGAAHLVLPALTLGVLGSGWYSRMMRSSMIEVLHQDFIRTARAKGLTRWRVIMRHVLPNAVLPIVPMIGMDIGYFMGGLVVVESVFGWPGVGQLTWQAIQQVDTPIIVGMTTLSAIAVLLGNFAADLVIPYIDPRIKLSHR</sequence>
<evidence type="ECO:0000256" key="5">
    <source>
        <dbReference type="ARBA" id="ARBA00022989"/>
    </source>
</evidence>
<feature type="transmembrane region" description="Helical" evidence="7">
    <location>
        <begin position="273"/>
        <end position="299"/>
    </location>
</feature>
<proteinExistence type="inferred from homology"/>
<feature type="transmembrane region" description="Helical" evidence="7">
    <location>
        <begin position="134"/>
        <end position="157"/>
    </location>
</feature>
<feature type="transmembrane region" description="Helical" evidence="7">
    <location>
        <begin position="101"/>
        <end position="122"/>
    </location>
</feature>
<keyword evidence="2 7" id="KW-0813">Transport</keyword>
<comment type="similarity">
    <text evidence="7">Belongs to the binding-protein-dependent transport system permease family.</text>
</comment>
<feature type="transmembrane region" description="Helical" evidence="7">
    <location>
        <begin position="12"/>
        <end position="30"/>
    </location>
</feature>
<name>A0A4R8LRP4_9BURK</name>
<evidence type="ECO:0000256" key="3">
    <source>
        <dbReference type="ARBA" id="ARBA00022475"/>
    </source>
</evidence>
<protein>
    <submittedName>
        <fullName evidence="9">Peptide/nickel transport system permease protein</fullName>
    </submittedName>
</protein>
<dbReference type="GO" id="GO:0055085">
    <property type="term" value="P:transmembrane transport"/>
    <property type="evidence" value="ECO:0007669"/>
    <property type="project" value="InterPro"/>
</dbReference>
<evidence type="ECO:0000256" key="2">
    <source>
        <dbReference type="ARBA" id="ARBA00022448"/>
    </source>
</evidence>
<evidence type="ECO:0000313" key="10">
    <source>
        <dbReference type="Proteomes" id="UP000295509"/>
    </source>
</evidence>
<dbReference type="RefSeq" id="WP_134192494.1">
    <property type="nucleotide sequence ID" value="NZ_JBHLUW010000025.1"/>
</dbReference>
<dbReference type="PANTHER" id="PTHR43163:SF6">
    <property type="entry name" value="DIPEPTIDE TRANSPORT SYSTEM PERMEASE PROTEIN DPPB-RELATED"/>
    <property type="match status" value="1"/>
</dbReference>
<dbReference type="InterPro" id="IPR000515">
    <property type="entry name" value="MetI-like"/>
</dbReference>
<dbReference type="Pfam" id="PF19300">
    <property type="entry name" value="BPD_transp_1_N"/>
    <property type="match status" value="1"/>
</dbReference>
<dbReference type="OrthoDB" id="9803623at2"/>